<dbReference type="Pfam" id="PF00015">
    <property type="entry name" value="MCPsignal"/>
    <property type="match status" value="1"/>
</dbReference>
<name>A0A4P8YT83_9ENTR</name>
<dbReference type="PANTHER" id="PTHR43531:SF16">
    <property type="entry name" value="METHYL-ACCEPTING CHEMOTAXIS PROTEIN II"/>
    <property type="match status" value="1"/>
</dbReference>
<dbReference type="Gene3D" id="1.10.287.950">
    <property type="entry name" value="Methyl-accepting chemotaxis protein"/>
    <property type="match status" value="1"/>
</dbReference>
<dbReference type="OrthoDB" id="2489132at2"/>
<evidence type="ECO:0000256" key="1">
    <source>
        <dbReference type="ARBA" id="ARBA00029447"/>
    </source>
</evidence>
<feature type="domain" description="Methyl-accepting transducer" evidence="3">
    <location>
        <begin position="6"/>
        <end position="102"/>
    </location>
</feature>
<comment type="similarity">
    <text evidence="1">Belongs to the methyl-accepting chemotaxis (MCP) protein family.</text>
</comment>
<proteinExistence type="inferred from homology"/>
<dbReference type="GO" id="GO:0006935">
    <property type="term" value="P:chemotaxis"/>
    <property type="evidence" value="ECO:0007669"/>
    <property type="project" value="TreeGrafter"/>
</dbReference>
<evidence type="ECO:0000256" key="2">
    <source>
        <dbReference type="PROSITE-ProRule" id="PRU00284"/>
    </source>
</evidence>
<dbReference type="SUPFAM" id="SSF58104">
    <property type="entry name" value="Methyl-accepting chemotaxis protein (MCP) signaling domain"/>
    <property type="match status" value="1"/>
</dbReference>
<dbReference type="GO" id="GO:0005886">
    <property type="term" value="C:plasma membrane"/>
    <property type="evidence" value="ECO:0007669"/>
    <property type="project" value="TreeGrafter"/>
</dbReference>
<dbReference type="AlphaFoldDB" id="A0A4P8YT83"/>
<dbReference type="PROSITE" id="PS50111">
    <property type="entry name" value="CHEMOTAXIS_TRANSDUC_2"/>
    <property type="match status" value="1"/>
</dbReference>
<dbReference type="KEGG" id="izh:FEM41_21645"/>
<protein>
    <recommendedName>
        <fullName evidence="3">Methyl-accepting transducer domain-containing protein</fullName>
    </recommendedName>
</protein>
<reference evidence="4 5" key="1">
    <citation type="submission" date="2019-05" db="EMBL/GenBank/DDBJ databases">
        <title>Complete genome sequence of Izhakiella calystegiae KSNA2, an endophyte isolated from beach morning glory (Calystegia soldanella).</title>
        <authorList>
            <person name="Jiang L."/>
            <person name="Jeong J.C."/>
            <person name="Kim C.Y."/>
            <person name="Kim D.H."/>
            <person name="Kim S.W."/>
            <person name="Lee j."/>
        </authorList>
    </citation>
    <scope>NUCLEOTIDE SEQUENCE [LARGE SCALE GENOMIC DNA]</scope>
    <source>
        <strain evidence="4 5">KSNA2</strain>
    </source>
</reference>
<sequence length="117" mass="12343">MLSVPLAGRSAEAAKEIRELVENTVHCVSAGVRQVQQASNTIQEVVDSVSSVTVMMSEISRSAQEQTTGINEINQAVAQLDSMVQKNAVLVEASSASSGALQKQATELAQVVGQFKI</sequence>
<dbReference type="InterPro" id="IPR051310">
    <property type="entry name" value="MCP_chemotaxis"/>
</dbReference>
<dbReference type="GO" id="GO:0004888">
    <property type="term" value="F:transmembrane signaling receptor activity"/>
    <property type="evidence" value="ECO:0007669"/>
    <property type="project" value="TreeGrafter"/>
</dbReference>
<keyword evidence="5" id="KW-1185">Reference proteome</keyword>
<dbReference type="InterPro" id="IPR004089">
    <property type="entry name" value="MCPsignal_dom"/>
</dbReference>
<accession>A0A4P8YT83</accession>
<dbReference type="GO" id="GO:0007165">
    <property type="term" value="P:signal transduction"/>
    <property type="evidence" value="ECO:0007669"/>
    <property type="project" value="UniProtKB-KW"/>
</dbReference>
<dbReference type="PANTHER" id="PTHR43531">
    <property type="entry name" value="PROTEIN ICFG"/>
    <property type="match status" value="1"/>
</dbReference>
<dbReference type="Proteomes" id="UP000302163">
    <property type="component" value="Chromosome"/>
</dbReference>
<evidence type="ECO:0000259" key="3">
    <source>
        <dbReference type="PROSITE" id="PS50111"/>
    </source>
</evidence>
<organism evidence="4 5">
    <name type="scientific">Jejubacter calystegiae</name>
    <dbReference type="NCBI Taxonomy" id="2579935"/>
    <lineage>
        <taxon>Bacteria</taxon>
        <taxon>Pseudomonadati</taxon>
        <taxon>Pseudomonadota</taxon>
        <taxon>Gammaproteobacteria</taxon>
        <taxon>Enterobacterales</taxon>
        <taxon>Enterobacteriaceae</taxon>
        <taxon>Jejubacter</taxon>
    </lineage>
</organism>
<evidence type="ECO:0000313" key="4">
    <source>
        <dbReference type="EMBL" id="QCT22062.1"/>
    </source>
</evidence>
<dbReference type="RefSeq" id="WP_138098326.1">
    <property type="nucleotide sequence ID" value="NZ_CP040428.1"/>
</dbReference>
<gene>
    <name evidence="4" type="ORF">FEM41_21645</name>
</gene>
<keyword evidence="2" id="KW-0807">Transducer</keyword>
<evidence type="ECO:0000313" key="5">
    <source>
        <dbReference type="Proteomes" id="UP000302163"/>
    </source>
</evidence>
<dbReference type="EMBL" id="CP040428">
    <property type="protein sequence ID" value="QCT22062.1"/>
    <property type="molecule type" value="Genomic_DNA"/>
</dbReference>